<feature type="domain" description="C2H2-type" evidence="9">
    <location>
        <begin position="107"/>
        <end position="134"/>
    </location>
</feature>
<feature type="domain" description="C2H2-type" evidence="9">
    <location>
        <begin position="240"/>
        <end position="268"/>
    </location>
</feature>
<dbReference type="InterPro" id="IPR050717">
    <property type="entry name" value="C2H2-ZF_Transcription_Reg"/>
</dbReference>
<evidence type="ECO:0000256" key="5">
    <source>
        <dbReference type="ARBA" id="ARBA00022833"/>
    </source>
</evidence>
<evidence type="ECO:0000256" key="8">
    <source>
        <dbReference type="SAM" id="MobiDB-lite"/>
    </source>
</evidence>
<dbReference type="PROSITE" id="PS50157">
    <property type="entry name" value="ZINC_FINGER_C2H2_2"/>
    <property type="match status" value="5"/>
</dbReference>
<dbReference type="FunFam" id="3.30.160.60:FF:001049">
    <property type="entry name" value="zinc finger protein 319"/>
    <property type="match status" value="1"/>
</dbReference>
<feature type="domain" description="C2H2-type" evidence="9">
    <location>
        <begin position="153"/>
        <end position="180"/>
    </location>
</feature>
<keyword evidence="3" id="KW-0677">Repeat</keyword>
<dbReference type="AlphaFoldDB" id="A0AAN7PUX0"/>
<dbReference type="InterPro" id="IPR013087">
    <property type="entry name" value="Znf_C2H2_type"/>
</dbReference>
<keyword evidence="11" id="KW-1185">Reference proteome</keyword>
<dbReference type="GO" id="GO:0005634">
    <property type="term" value="C:nucleus"/>
    <property type="evidence" value="ECO:0007669"/>
    <property type="project" value="UniProtKB-SubCell"/>
</dbReference>
<evidence type="ECO:0000256" key="4">
    <source>
        <dbReference type="ARBA" id="ARBA00022771"/>
    </source>
</evidence>
<accession>A0AAN7PUX0</accession>
<dbReference type="FunFam" id="3.30.160.60:FF:000512">
    <property type="entry name" value="zinc finger protein 197 isoform X1"/>
    <property type="match status" value="1"/>
</dbReference>
<dbReference type="FunFam" id="3.30.160.60:FF:000870">
    <property type="entry name" value="zinc finger protein 197 isoform X1"/>
    <property type="match status" value="1"/>
</dbReference>
<proteinExistence type="predicted"/>
<evidence type="ECO:0000256" key="6">
    <source>
        <dbReference type="ARBA" id="ARBA00023242"/>
    </source>
</evidence>
<dbReference type="SUPFAM" id="SSF57667">
    <property type="entry name" value="beta-beta-alpha zinc fingers"/>
    <property type="match status" value="3"/>
</dbReference>
<comment type="caution">
    <text evidence="10">The sequence shown here is derived from an EMBL/GenBank/DDBJ whole genome shotgun (WGS) entry which is preliminary data.</text>
</comment>
<organism evidence="10 11">
    <name type="scientific">Aquatica leii</name>
    <dbReference type="NCBI Taxonomy" id="1421715"/>
    <lineage>
        <taxon>Eukaryota</taxon>
        <taxon>Metazoa</taxon>
        <taxon>Ecdysozoa</taxon>
        <taxon>Arthropoda</taxon>
        <taxon>Hexapoda</taxon>
        <taxon>Insecta</taxon>
        <taxon>Pterygota</taxon>
        <taxon>Neoptera</taxon>
        <taxon>Endopterygota</taxon>
        <taxon>Coleoptera</taxon>
        <taxon>Polyphaga</taxon>
        <taxon>Elateriformia</taxon>
        <taxon>Elateroidea</taxon>
        <taxon>Lampyridae</taxon>
        <taxon>Luciolinae</taxon>
        <taxon>Aquatica</taxon>
    </lineage>
</organism>
<evidence type="ECO:0000313" key="10">
    <source>
        <dbReference type="EMBL" id="KAK4877984.1"/>
    </source>
</evidence>
<dbReference type="EMBL" id="JARPUR010000004">
    <property type="protein sequence ID" value="KAK4877984.1"/>
    <property type="molecule type" value="Genomic_DNA"/>
</dbReference>
<dbReference type="GO" id="GO:0008270">
    <property type="term" value="F:zinc ion binding"/>
    <property type="evidence" value="ECO:0007669"/>
    <property type="project" value="UniProtKB-KW"/>
</dbReference>
<keyword evidence="6" id="KW-0539">Nucleus</keyword>
<dbReference type="InterPro" id="IPR036236">
    <property type="entry name" value="Znf_C2H2_sf"/>
</dbReference>
<evidence type="ECO:0000256" key="3">
    <source>
        <dbReference type="ARBA" id="ARBA00022737"/>
    </source>
</evidence>
<gene>
    <name evidence="10" type="ORF">RN001_010490</name>
</gene>
<dbReference type="PANTHER" id="PTHR14196">
    <property type="entry name" value="ODD-SKIPPED - RELATED"/>
    <property type="match status" value="1"/>
</dbReference>
<dbReference type="Pfam" id="PF00096">
    <property type="entry name" value="zf-C2H2"/>
    <property type="match status" value="2"/>
</dbReference>
<feature type="domain" description="C2H2-type" evidence="9">
    <location>
        <begin position="209"/>
        <end position="238"/>
    </location>
</feature>
<dbReference type="PROSITE" id="PS00028">
    <property type="entry name" value="ZINC_FINGER_C2H2_1"/>
    <property type="match status" value="5"/>
</dbReference>
<name>A0AAN7PUX0_9COLE</name>
<keyword evidence="2" id="KW-0479">Metal-binding</keyword>
<evidence type="ECO:0000256" key="1">
    <source>
        <dbReference type="ARBA" id="ARBA00004123"/>
    </source>
</evidence>
<evidence type="ECO:0000256" key="2">
    <source>
        <dbReference type="ARBA" id="ARBA00022723"/>
    </source>
</evidence>
<evidence type="ECO:0000259" key="9">
    <source>
        <dbReference type="PROSITE" id="PS50157"/>
    </source>
</evidence>
<feature type="region of interest" description="Disordered" evidence="8">
    <location>
        <begin position="1"/>
        <end position="20"/>
    </location>
</feature>
<dbReference type="Gene3D" id="3.30.160.60">
    <property type="entry name" value="Classic Zinc Finger"/>
    <property type="match status" value="4"/>
</dbReference>
<dbReference type="SMART" id="SM00355">
    <property type="entry name" value="ZnF_C2H2"/>
    <property type="match status" value="5"/>
</dbReference>
<feature type="domain" description="C2H2-type" evidence="9">
    <location>
        <begin position="181"/>
        <end position="208"/>
    </location>
</feature>
<keyword evidence="4 7" id="KW-0863">Zinc-finger</keyword>
<keyword evidence="5" id="KW-0862">Zinc</keyword>
<protein>
    <recommendedName>
        <fullName evidence="9">C2H2-type domain-containing protein</fullName>
    </recommendedName>
</protein>
<dbReference type="Pfam" id="PF13912">
    <property type="entry name" value="zf-C2H2_6"/>
    <property type="match status" value="2"/>
</dbReference>
<dbReference type="Proteomes" id="UP001353858">
    <property type="component" value="Unassembled WGS sequence"/>
</dbReference>
<dbReference type="GO" id="GO:0000981">
    <property type="term" value="F:DNA-binding transcription factor activity, RNA polymerase II-specific"/>
    <property type="evidence" value="ECO:0007669"/>
    <property type="project" value="TreeGrafter"/>
</dbReference>
<dbReference type="PANTHER" id="PTHR14196:SF12">
    <property type="entry name" value="ZINC FINGER PROTEIN 208-LIKE"/>
    <property type="match status" value="1"/>
</dbReference>
<evidence type="ECO:0000313" key="11">
    <source>
        <dbReference type="Proteomes" id="UP001353858"/>
    </source>
</evidence>
<sequence>MSDSGIINGDLTGDGDSQSPKLLSVGVKEELISDEMLFSQGDIGEGMDIASNVEFNIPEFDEKQVNQLLTKYPIQLGQLCIFDNNKHEQTTHFVKYKLHDGKPAKVWECGICSKEFGHQYTLMRHLPTHTDERKFQCNTCGKHRAIHSAERPYVCEICHKTFNRVSTLISHRKTHTGLKPHRCHMCNKAFHQKGNLRNHIFTHTNERPYKCDLCSKGFNQMSNLMCHKIKAHQRADKPRYTCQICGKDFQKRMGLRNHEQYQHGVQNPEPGTSHSNNVKFTNGVLVEPINTVAMQHALTNNQTPFALLRPLNGIPVLVRVLAAGEKQMLVPATADDLKKHGQITITPQVDDNKKAETIDPLAEPDKPLEDVTEATSKLALFKSLGSTVQIKIPVVATVVQRYGKDGNMCMAIESPESGVGGLSNENYVLTTTAADGLDDIHSTIDYGDYANFNFTGFVENNQMLTPSEIQYVDECGNVLNFDEYKLLADETFPYQAQVDALSENLQLDNNVINFPENGDNVMNLGYVENGGNTIFEILDKTPVISLSDSNHPVDSTHVPYDPSMCSSFIIP</sequence>
<dbReference type="GO" id="GO:0000977">
    <property type="term" value="F:RNA polymerase II transcription regulatory region sequence-specific DNA binding"/>
    <property type="evidence" value="ECO:0007669"/>
    <property type="project" value="TreeGrafter"/>
</dbReference>
<reference evidence="11" key="1">
    <citation type="submission" date="2023-01" db="EMBL/GenBank/DDBJ databases">
        <title>Key to firefly adult light organ development and bioluminescence: homeobox transcription factors regulate luciferase expression and transportation to peroxisome.</title>
        <authorList>
            <person name="Fu X."/>
        </authorList>
    </citation>
    <scope>NUCLEOTIDE SEQUENCE [LARGE SCALE GENOMIC DNA]</scope>
</reference>
<comment type="subcellular location">
    <subcellularLocation>
        <location evidence="1">Nucleus</location>
    </subcellularLocation>
</comment>
<evidence type="ECO:0000256" key="7">
    <source>
        <dbReference type="PROSITE-ProRule" id="PRU00042"/>
    </source>
</evidence>